<feature type="transmembrane region" description="Helical" evidence="2">
    <location>
        <begin position="307"/>
        <end position="326"/>
    </location>
</feature>
<dbReference type="EMBL" id="HBIC01001108">
    <property type="protein sequence ID" value="CAE0271826.1"/>
    <property type="molecule type" value="Transcribed_RNA"/>
</dbReference>
<dbReference type="AlphaFoldDB" id="A0A7S3GNE7"/>
<dbReference type="InterPro" id="IPR011992">
    <property type="entry name" value="EF-hand-dom_pair"/>
</dbReference>
<keyword evidence="2" id="KW-1133">Transmembrane helix</keyword>
<feature type="region of interest" description="Disordered" evidence="1">
    <location>
        <begin position="1"/>
        <end position="43"/>
    </location>
</feature>
<dbReference type="SUPFAM" id="SSF47473">
    <property type="entry name" value="EF-hand"/>
    <property type="match status" value="1"/>
</dbReference>
<evidence type="ECO:0008006" key="4">
    <source>
        <dbReference type="Google" id="ProtNLM"/>
    </source>
</evidence>
<feature type="region of interest" description="Disordered" evidence="1">
    <location>
        <begin position="612"/>
        <end position="661"/>
    </location>
</feature>
<reference evidence="3" key="1">
    <citation type="submission" date="2021-01" db="EMBL/GenBank/DDBJ databases">
        <authorList>
            <person name="Corre E."/>
            <person name="Pelletier E."/>
            <person name="Niang G."/>
            <person name="Scheremetjew M."/>
            <person name="Finn R."/>
            <person name="Kale V."/>
            <person name="Holt S."/>
            <person name="Cochrane G."/>
            <person name="Meng A."/>
            <person name="Brown T."/>
            <person name="Cohen L."/>
        </authorList>
    </citation>
    <scope>NUCLEOTIDE SEQUENCE</scope>
    <source>
        <strain evidence="3">CCAP 955/1</strain>
    </source>
</reference>
<gene>
    <name evidence="3" type="ORF">SELO1098_LOCUS651</name>
</gene>
<keyword evidence="2" id="KW-0472">Membrane</keyword>
<keyword evidence="2" id="KW-0812">Transmembrane</keyword>
<sequence length="661" mass="74812">MSPRRIVRGNSALHTGGPSMRDLLHSPQQPMSAPQPRERPAGRLPRTYSAQSLDAPPNGASGAHNPDVDLMHTDMRSNFRLMKDLRAEMLQEEKNLAISSHAAEPLHPTTPGGAAISKFLGSLKSPSNHGKARSEMPPMPPKIVSTVSMDIELGGPAVQEIHEMEIAQGIDEDFEGHVKPHRKRERTFSLAYVAPGPNGVVNRHSSKTFKERQYEHMSLCEKFFFNVRACGVSLYHRMVNALLGHHIGHEEAEIDADIADLQEDFTHIFLFRSAEFYYFTVEFCLLAQCVYLALWATNFVFIANDSYYPVLWNIALLVPVPINFLLSKQIIFTSVMLKSIVTLDKYVADKICEEAVDERNVKHRVRKVIRTALRTLEIPRDTWQQFTMDQFELYIPDNDVGLNMANLKLFLHSLQIFLTDATVKRIFTVLDFDKDEKLVWEEIMPIVFPELVRKQVKLNRQRRASASFDYQIEGELVTAEEKKEVQRKTRKQKRASMVTETGFGGNNLSDTEKIPSAEEGNKRHSTSRDRKNNRRTPTPDTTIPTPTPHIEDELKSDASDYGDESSESSFNSHDDISSSEGSGDEMQDPNGDVQCIHSEADIDVALLDRLSLSHKSRNGQRAAELTDLNNRSGEKMSLEPRSSDDSDEKQKSVRFSKFFDV</sequence>
<accession>A0A7S3GNE7</accession>
<feature type="transmembrane region" description="Helical" evidence="2">
    <location>
        <begin position="276"/>
        <end position="301"/>
    </location>
</feature>
<feature type="compositionally biased region" description="Basic and acidic residues" evidence="1">
    <location>
        <begin position="510"/>
        <end position="530"/>
    </location>
</feature>
<protein>
    <recommendedName>
        <fullName evidence="4">EF-hand domain-containing protein</fullName>
    </recommendedName>
</protein>
<evidence type="ECO:0000256" key="2">
    <source>
        <dbReference type="SAM" id="Phobius"/>
    </source>
</evidence>
<name>A0A7S3GNE7_9STRA</name>
<proteinExistence type="predicted"/>
<feature type="region of interest" description="Disordered" evidence="1">
    <location>
        <begin position="481"/>
        <end position="593"/>
    </location>
</feature>
<evidence type="ECO:0000256" key="1">
    <source>
        <dbReference type="SAM" id="MobiDB-lite"/>
    </source>
</evidence>
<evidence type="ECO:0000313" key="3">
    <source>
        <dbReference type="EMBL" id="CAE0271826.1"/>
    </source>
</evidence>
<organism evidence="3">
    <name type="scientific">Spumella elongata</name>
    <dbReference type="NCBI Taxonomy" id="89044"/>
    <lineage>
        <taxon>Eukaryota</taxon>
        <taxon>Sar</taxon>
        <taxon>Stramenopiles</taxon>
        <taxon>Ochrophyta</taxon>
        <taxon>Chrysophyceae</taxon>
        <taxon>Chromulinales</taxon>
        <taxon>Chromulinaceae</taxon>
        <taxon>Spumella</taxon>
    </lineage>
</organism>
<feature type="compositionally biased region" description="Basic and acidic residues" evidence="1">
    <location>
        <begin position="549"/>
        <end position="558"/>
    </location>
</feature>
<feature type="compositionally biased region" description="Basic and acidic residues" evidence="1">
    <location>
        <begin position="632"/>
        <end position="661"/>
    </location>
</feature>